<feature type="region of interest" description="Disordered" evidence="1">
    <location>
        <begin position="120"/>
        <end position="341"/>
    </location>
</feature>
<dbReference type="OrthoDB" id="296767at2759"/>
<accession>G0SF77</accession>
<sequence length="1470" mass="159715">MPMSHAMSPMSHAMSHAMTGPTLTVPARAADTTSATATVVTHVRSSFINNPSSSAPGLLSVGGATPNASTSSAAAATATAATRSSASSALTSIPALSAIEIPSFDLLSEFDKSFFSFSTSPSADTTTSATLANTSTSTPPSQSTLDVPPPPPPKPTPTIATSPCATKVTSGAPPQTLAQRPATAVPDQKFGAQLERSKTDSDAKRAANCPAATALPQHRQPETVPIGLKPAVNPSPSTANSMVDRPISWLPSSKASSSAKPTAQEASRVKRLFRQNAVSREEKAEKPVESSSKPAESSASPTKKSWLSRARLPPPATSTPNSSYSSLEKSEPLKTKTESKSLTSNLASALLSKLRQKPQTVFSKGSDPSSKAISRTSRLIIPISSTSSSPATTTSSSPTATRNASPNGFGAGNTRTPFQRASSVDTDLDTDSATACSASENASRSSRSTADTTVTVPSRDPLWSTFRMIDLEFARFAAKSTTSLRMGVVRSMLLPFLRSTAYHPSNADLSILNAEDVDRRAAILNRWWNALLAMLAGNNSKLPPGLAPNVDALGVPFPVLQPVAGVDRPTLLEAICMIMMRPEWRACTSYWQPLASRCPDERVRARSATQSSSDSDVDSILMAESAEHNIRTMFIANLTTQMALVVEKLALKHAPLSLINWCGRACAYAFFFVPGVADVLVRLWGINADVLRRVADEFGLPRRNKGESEDIVALFPPHLHKLGWSSVKTLADRLRVAAKLPLPLAKIQWHGPWVSRWRGADTDLFYVFCKHFYLLGQDFMLKGLPLVEKARSPAFVLVHAQLLSILDSAIHGQLSSDPMLGPPISEGAHGADAALLPAPELPSNVVAGMSEHRLIIMLKHMLRGEQDTSDVPAEIKHTFAEAFVAITKAATKRTPKFEHAACFVLCDLLEQALITLHAFQTTVNNNAIKFIDWPFWFDVAKMIMDSNNTMSEIRILSFLFAVWDALAADPARKEKLCLEWLLTEDVFAKFFNHWCPMVRAYYMRLLCWRICRDNGKVNELDTKIYLVASQRLKTVWSHYLWLKQDAEMTGKMQPSTAPCYPAPGKRFVIMRLPQQQQHPMRVGFDSFSNSLVGTDPLADLEPISPTGSDRLAAGNGQAEGSSSFKKRWSLLGKVIPFNSTSESQAWEDHRAFREGLQQAQRDSDAARLAARGGAPPVPPKHSPVIRNSTESFCSASSTMTYDTTTDVFRFILTLFELQPGVWVPFPPTRDRILTRPRLPGPAQARVTARLTGISANMNMPTNYTDLFLFQSDTPPLISPGLPPETRRVSGQLHTGLISEARNARPLTDDEDDGRRGRRISFSATRAPPSREYQDNVRSLSLNRTVPHIRFGGDAVGASPRRLSLDADPTRPPNRRRTSCSSDSEYGYGHMSGWPPQQQQAPAPPAVRAEKPTGPYAQGAVYCGRALAEWAVVVTECNSFIERRRDEGILGLADVEVPVLGVEGLGFQRRC</sequence>
<dbReference type="RefSeq" id="XP_006696424.1">
    <property type="nucleotide sequence ID" value="XM_006696361.1"/>
</dbReference>
<feature type="compositionally biased region" description="Low complexity" evidence="1">
    <location>
        <begin position="289"/>
        <end position="305"/>
    </location>
</feature>
<proteinExistence type="predicted"/>
<feature type="compositionally biased region" description="Pro residues" evidence="1">
    <location>
        <begin position="147"/>
        <end position="156"/>
    </location>
</feature>
<dbReference type="Proteomes" id="UP000008066">
    <property type="component" value="Unassembled WGS sequence"/>
</dbReference>
<feature type="compositionally biased region" description="Basic and acidic residues" evidence="1">
    <location>
        <begin position="195"/>
        <end position="205"/>
    </location>
</feature>
<reference evidence="2 3" key="1">
    <citation type="journal article" date="2011" name="Cell">
        <title>Insight into structure and assembly of the nuclear pore complex by utilizing the genome of a eukaryotic thermophile.</title>
        <authorList>
            <person name="Amlacher S."/>
            <person name="Sarges P."/>
            <person name="Flemming D."/>
            <person name="van Noort V."/>
            <person name="Kunze R."/>
            <person name="Devos D.P."/>
            <person name="Arumugam M."/>
            <person name="Bork P."/>
            <person name="Hurt E."/>
        </authorList>
    </citation>
    <scope>NUCLEOTIDE SEQUENCE [LARGE SCALE GENOMIC DNA]</scope>
    <source>
        <strain evidence="3">DSM 1495 / CBS 144.50 / IMI 039719</strain>
    </source>
</reference>
<gene>
    <name evidence="2" type="ORF">CTHT_0061080</name>
</gene>
<feature type="compositionally biased region" description="Basic and acidic residues" evidence="1">
    <location>
        <begin position="279"/>
        <end position="288"/>
    </location>
</feature>
<dbReference type="EMBL" id="GL988046">
    <property type="protein sequence ID" value="EGS18093.1"/>
    <property type="molecule type" value="Genomic_DNA"/>
</dbReference>
<feature type="compositionally biased region" description="Polar residues" evidence="1">
    <location>
        <begin position="318"/>
        <end position="327"/>
    </location>
</feature>
<dbReference type="eggNOG" id="ENOG502R8B9">
    <property type="taxonomic scope" value="Eukaryota"/>
</dbReference>
<feature type="region of interest" description="Disordered" evidence="1">
    <location>
        <begin position="1098"/>
        <end position="1120"/>
    </location>
</feature>
<keyword evidence="3" id="KW-1185">Reference proteome</keyword>
<name>G0SF77_CHATD</name>
<feature type="compositionally biased region" description="Low complexity" evidence="1">
    <location>
        <begin position="1157"/>
        <end position="1174"/>
    </location>
</feature>
<feature type="compositionally biased region" description="Polar residues" evidence="1">
    <location>
        <begin position="413"/>
        <end position="425"/>
    </location>
</feature>
<dbReference type="GeneID" id="18260146"/>
<dbReference type="KEGG" id="cthr:CTHT_0061080"/>
<evidence type="ECO:0000313" key="3">
    <source>
        <dbReference type="Proteomes" id="UP000008066"/>
    </source>
</evidence>
<organism evidence="3">
    <name type="scientific">Chaetomium thermophilum (strain DSM 1495 / CBS 144.50 / IMI 039719)</name>
    <name type="common">Thermochaetoides thermophila</name>
    <dbReference type="NCBI Taxonomy" id="759272"/>
    <lineage>
        <taxon>Eukaryota</taxon>
        <taxon>Fungi</taxon>
        <taxon>Dikarya</taxon>
        <taxon>Ascomycota</taxon>
        <taxon>Pezizomycotina</taxon>
        <taxon>Sordariomycetes</taxon>
        <taxon>Sordariomycetidae</taxon>
        <taxon>Sordariales</taxon>
        <taxon>Chaetomiaceae</taxon>
        <taxon>Thermochaetoides</taxon>
    </lineage>
</organism>
<feature type="compositionally biased region" description="Low complexity" evidence="1">
    <location>
        <begin position="374"/>
        <end position="405"/>
    </location>
</feature>
<feature type="region of interest" description="Disordered" evidence="1">
    <location>
        <begin position="1157"/>
        <end position="1186"/>
    </location>
</feature>
<evidence type="ECO:0000313" key="2">
    <source>
        <dbReference type="EMBL" id="EGS18093.1"/>
    </source>
</evidence>
<dbReference type="STRING" id="759272.G0SF77"/>
<feature type="compositionally biased region" description="Polar residues" evidence="1">
    <location>
        <begin position="357"/>
        <end position="373"/>
    </location>
</feature>
<feature type="compositionally biased region" description="Low complexity" evidence="1">
    <location>
        <begin position="435"/>
        <end position="454"/>
    </location>
</feature>
<evidence type="ECO:0008006" key="4">
    <source>
        <dbReference type="Google" id="ProtNLM"/>
    </source>
</evidence>
<dbReference type="PANTHER" id="PTHR37988:SF1">
    <property type="entry name" value="UPF0592 MEMBRANE PROTEIN C7D4.03C"/>
    <property type="match status" value="1"/>
</dbReference>
<dbReference type="Pfam" id="PF08578">
    <property type="entry name" value="DUF1765"/>
    <property type="match status" value="1"/>
</dbReference>
<feature type="compositionally biased region" description="Low complexity" evidence="1">
    <location>
        <begin position="120"/>
        <end position="146"/>
    </location>
</feature>
<dbReference type="PANTHER" id="PTHR37988">
    <property type="entry name" value="UPF0592 MEMBRANE PROTEIN C7D4.03C"/>
    <property type="match status" value="1"/>
</dbReference>
<evidence type="ECO:0000256" key="1">
    <source>
        <dbReference type="SAM" id="MobiDB-lite"/>
    </source>
</evidence>
<feature type="region of interest" description="Disordered" evidence="1">
    <location>
        <begin position="355"/>
        <end position="454"/>
    </location>
</feature>
<feature type="compositionally biased region" description="Low complexity" evidence="1">
    <location>
        <begin position="251"/>
        <end position="261"/>
    </location>
</feature>
<dbReference type="OMA" id="KTCAYAF"/>
<feature type="compositionally biased region" description="Polar residues" evidence="1">
    <location>
        <begin position="167"/>
        <end position="178"/>
    </location>
</feature>
<protein>
    <recommendedName>
        <fullName evidence="4">DUF1765-domain-containing protein</fullName>
    </recommendedName>
</protein>
<dbReference type="InterPro" id="IPR013887">
    <property type="entry name" value="UPF0592"/>
</dbReference>
<feature type="compositionally biased region" description="Basic and acidic residues" evidence="1">
    <location>
        <begin position="328"/>
        <end position="339"/>
    </location>
</feature>
<feature type="region of interest" description="Disordered" evidence="1">
    <location>
        <begin position="1299"/>
        <end position="1409"/>
    </location>
</feature>
<dbReference type="HOGENOM" id="CLU_003877_0_0_1"/>